<evidence type="ECO:0008006" key="4">
    <source>
        <dbReference type="Google" id="ProtNLM"/>
    </source>
</evidence>
<feature type="transmembrane region" description="Helical" evidence="1">
    <location>
        <begin position="197"/>
        <end position="218"/>
    </location>
</feature>
<feature type="transmembrane region" description="Helical" evidence="1">
    <location>
        <begin position="230"/>
        <end position="256"/>
    </location>
</feature>
<evidence type="ECO:0000256" key="1">
    <source>
        <dbReference type="SAM" id="Phobius"/>
    </source>
</evidence>
<evidence type="ECO:0000313" key="3">
    <source>
        <dbReference type="Proteomes" id="UP000019267"/>
    </source>
</evidence>
<dbReference type="Gene3D" id="1.10.1760.20">
    <property type="match status" value="1"/>
</dbReference>
<dbReference type="GO" id="GO:0005886">
    <property type="term" value="C:plasma membrane"/>
    <property type="evidence" value="ECO:0007669"/>
    <property type="project" value="InterPro"/>
</dbReference>
<evidence type="ECO:0000313" key="2">
    <source>
        <dbReference type="EMBL" id="AHI52634.1"/>
    </source>
</evidence>
<dbReference type="RefSeq" id="WP_025362875.1">
    <property type="nucleotide sequence ID" value="NZ_CP006681.1"/>
</dbReference>
<protein>
    <recommendedName>
        <fullName evidence="4">Transmembrane protein</fullName>
    </recommendedName>
</protein>
<feature type="transmembrane region" description="Helical" evidence="1">
    <location>
        <begin position="7"/>
        <end position="32"/>
    </location>
</feature>
<dbReference type="Pfam" id="PF09515">
    <property type="entry name" value="Thia_YuaJ"/>
    <property type="match status" value="1"/>
</dbReference>
<dbReference type="AlphaFoldDB" id="W6AFZ7"/>
<dbReference type="eggNOG" id="COG3859">
    <property type="taxonomic scope" value="Bacteria"/>
</dbReference>
<organism evidence="2 3">
    <name type="scientific">Spiroplasma culicicola AES-1</name>
    <dbReference type="NCBI Taxonomy" id="1276246"/>
    <lineage>
        <taxon>Bacteria</taxon>
        <taxon>Bacillati</taxon>
        <taxon>Mycoplasmatota</taxon>
        <taxon>Mollicutes</taxon>
        <taxon>Entomoplasmatales</taxon>
        <taxon>Spiroplasmataceae</taxon>
        <taxon>Spiroplasma</taxon>
    </lineage>
</organism>
<dbReference type="EMBL" id="CP006681">
    <property type="protein sequence ID" value="AHI52634.1"/>
    <property type="molecule type" value="Genomic_DNA"/>
</dbReference>
<name>W6AFZ7_9MOLU</name>
<feature type="transmembrane region" description="Helical" evidence="1">
    <location>
        <begin position="127"/>
        <end position="154"/>
    </location>
</feature>
<dbReference type="KEGG" id="scq:SCULI_v1c02930"/>
<accession>W6AFZ7</accession>
<dbReference type="InterPro" id="IPR012651">
    <property type="entry name" value="Thia_Transptr_ThiT"/>
</dbReference>
<keyword evidence="1" id="KW-1133">Transmembrane helix</keyword>
<proteinExistence type="predicted"/>
<dbReference type="HOGENOM" id="CLU_076595_0_0_14"/>
<keyword evidence="1" id="KW-0812">Transmembrane</keyword>
<keyword evidence="3" id="KW-1185">Reference proteome</keyword>
<sequence>MEKNKKMWVYTTIILTSIRLIAFISVLIYFMIKVYNAKTIDWEENIDIPLSISEKIFTIFAFSFSIIAITLISVSYVFMFIFEQKQGWKFLVSSILILSIEGIAYSFKNTQDFKTSIKWKKWATKDITAVGLLLGLYLLVDFVSGFIPALPFWITISFKYIFLYFGAFVLPLTASITLCLLASIMTVLMPGTAVFTFWQFMFDYLLPTTLFFTAGYFKPNIENTNKYYKFYSWIIFVSVPIIFLYCCRVIAGVVYWLNPGALGEDPFYAFQWQSTIGYSMIFNSFNTITDYITLLILTPLVCNGLKVIKQNYFVD</sequence>
<keyword evidence="1" id="KW-0472">Membrane</keyword>
<dbReference type="OrthoDB" id="389047at2"/>
<gene>
    <name evidence="2" type="ORF">SCULI_v1c02930</name>
</gene>
<dbReference type="STRING" id="1276246.SCULI_v1c02930"/>
<feature type="transmembrane region" description="Helical" evidence="1">
    <location>
        <begin position="56"/>
        <end position="78"/>
    </location>
</feature>
<dbReference type="GO" id="GO:0015234">
    <property type="term" value="F:thiamine transmembrane transporter activity"/>
    <property type="evidence" value="ECO:0007669"/>
    <property type="project" value="InterPro"/>
</dbReference>
<dbReference type="PATRIC" id="fig|1276246.3.peg.292"/>
<feature type="transmembrane region" description="Helical" evidence="1">
    <location>
        <begin position="276"/>
        <end position="302"/>
    </location>
</feature>
<feature type="transmembrane region" description="Helical" evidence="1">
    <location>
        <begin position="161"/>
        <end position="185"/>
    </location>
</feature>
<reference evidence="2 3" key="1">
    <citation type="journal article" date="2014" name="Genome Biol. Evol.">
        <title>Molecular evolution of the substrate utilization strategies and putative virulence factors in mosquito-associated Spiroplasma species.</title>
        <authorList>
            <person name="Chang T.H."/>
            <person name="Lo W.S."/>
            <person name="Ku C."/>
            <person name="Chen L.L."/>
            <person name="Kuo C.H."/>
        </authorList>
    </citation>
    <scope>NUCLEOTIDE SEQUENCE [LARGE SCALE GENOMIC DNA]</scope>
    <source>
        <strain evidence="2">AES-1</strain>
    </source>
</reference>
<dbReference type="Proteomes" id="UP000019267">
    <property type="component" value="Chromosome"/>
</dbReference>
<feature type="transmembrane region" description="Helical" evidence="1">
    <location>
        <begin position="90"/>
        <end position="107"/>
    </location>
</feature>